<dbReference type="EMBL" id="QNUK01001237">
    <property type="protein sequence ID" value="KAF5885487.1"/>
    <property type="molecule type" value="Genomic_DNA"/>
</dbReference>
<proteinExistence type="inferred from homology"/>
<dbReference type="GO" id="GO:0008270">
    <property type="term" value="F:zinc ion binding"/>
    <property type="evidence" value="ECO:0007669"/>
    <property type="project" value="UniProtKB-KW"/>
</dbReference>
<keyword evidence="3" id="KW-0863">Zinc-finger</keyword>
<gene>
    <name evidence="8" type="ORF">DAT39_022699</name>
</gene>
<dbReference type="GO" id="GO:0048513">
    <property type="term" value="P:animal organ development"/>
    <property type="evidence" value="ECO:0007669"/>
    <property type="project" value="TreeGrafter"/>
</dbReference>
<feature type="non-terminal residue" evidence="8">
    <location>
        <position position="1"/>
    </location>
</feature>
<feature type="region of interest" description="Disordered" evidence="7">
    <location>
        <begin position="164"/>
        <end position="189"/>
    </location>
</feature>
<evidence type="ECO:0000313" key="9">
    <source>
        <dbReference type="Proteomes" id="UP000727407"/>
    </source>
</evidence>
<comment type="similarity">
    <text evidence="6">Belongs to the SOBP family.</text>
</comment>
<evidence type="ECO:0000256" key="2">
    <source>
        <dbReference type="ARBA" id="ARBA00022737"/>
    </source>
</evidence>
<evidence type="ECO:0000256" key="3">
    <source>
        <dbReference type="ARBA" id="ARBA00022771"/>
    </source>
</evidence>
<feature type="compositionally biased region" description="Low complexity" evidence="7">
    <location>
        <begin position="52"/>
        <end position="67"/>
    </location>
</feature>
<organism evidence="8 9">
    <name type="scientific">Clarias magur</name>
    <name type="common">Asian catfish</name>
    <name type="synonym">Macropteronotus magur</name>
    <dbReference type="NCBI Taxonomy" id="1594786"/>
    <lineage>
        <taxon>Eukaryota</taxon>
        <taxon>Metazoa</taxon>
        <taxon>Chordata</taxon>
        <taxon>Craniata</taxon>
        <taxon>Vertebrata</taxon>
        <taxon>Euteleostomi</taxon>
        <taxon>Actinopterygii</taxon>
        <taxon>Neopterygii</taxon>
        <taxon>Teleostei</taxon>
        <taxon>Ostariophysi</taxon>
        <taxon>Siluriformes</taxon>
        <taxon>Clariidae</taxon>
        <taxon>Clarias</taxon>
    </lineage>
</organism>
<dbReference type="GO" id="GO:0005634">
    <property type="term" value="C:nucleus"/>
    <property type="evidence" value="ECO:0007669"/>
    <property type="project" value="TreeGrafter"/>
</dbReference>
<feature type="region of interest" description="Disordered" evidence="7">
    <location>
        <begin position="40"/>
        <end position="90"/>
    </location>
</feature>
<protein>
    <submittedName>
        <fullName evidence="8">Sine oculis-binding protein isoform X2</fullName>
    </submittedName>
</protein>
<evidence type="ECO:0000256" key="5">
    <source>
        <dbReference type="ARBA" id="ARBA00037245"/>
    </source>
</evidence>
<evidence type="ECO:0000256" key="1">
    <source>
        <dbReference type="ARBA" id="ARBA00022723"/>
    </source>
</evidence>
<comment type="caution">
    <text evidence="8">The sequence shown here is derived from an EMBL/GenBank/DDBJ whole genome shotgun (WGS) entry which is preliminary data.</text>
</comment>
<dbReference type="PANTHER" id="PTHR23186">
    <property type="entry name" value="RETINOIC ACID-INDUCED PROTEIN 2"/>
    <property type="match status" value="1"/>
</dbReference>
<evidence type="ECO:0000313" key="8">
    <source>
        <dbReference type="EMBL" id="KAF5885487.1"/>
    </source>
</evidence>
<evidence type="ECO:0000256" key="7">
    <source>
        <dbReference type="SAM" id="MobiDB-lite"/>
    </source>
</evidence>
<dbReference type="OrthoDB" id="6250723at2759"/>
<dbReference type="InterPro" id="IPR026092">
    <property type="entry name" value="RAI2/SOBP"/>
</dbReference>
<evidence type="ECO:0000256" key="6">
    <source>
        <dbReference type="ARBA" id="ARBA00038096"/>
    </source>
</evidence>
<dbReference type="AlphaFoldDB" id="A0A8J4TM96"/>
<keyword evidence="4" id="KW-0862">Zinc</keyword>
<dbReference type="PANTHER" id="PTHR23186:SF2">
    <property type="entry name" value="SINE OCULIS-BINDING PROTEIN HOMOLOG"/>
    <property type="match status" value="1"/>
</dbReference>
<reference evidence="8" key="1">
    <citation type="submission" date="2020-07" db="EMBL/GenBank/DDBJ databases">
        <title>Clarias magur genome sequencing, assembly and annotation.</title>
        <authorList>
            <person name="Kushwaha B."/>
            <person name="Kumar R."/>
            <person name="Das P."/>
            <person name="Joshi C.G."/>
            <person name="Kumar D."/>
            <person name="Nagpure N.S."/>
            <person name="Pandey M."/>
            <person name="Agarwal S."/>
            <person name="Srivastava S."/>
            <person name="Singh M."/>
            <person name="Sahoo L."/>
            <person name="Jayasankar P."/>
            <person name="Meher P.K."/>
            <person name="Koringa P.G."/>
            <person name="Iquebal M.A."/>
            <person name="Das S.P."/>
            <person name="Bit A."/>
            <person name="Patnaik S."/>
            <person name="Patel N."/>
            <person name="Shah T.M."/>
            <person name="Hinsu A."/>
            <person name="Jena J.K."/>
        </authorList>
    </citation>
    <scope>NUCLEOTIDE SEQUENCE</scope>
    <source>
        <strain evidence="8">CIFAMagur01</strain>
        <tissue evidence="8">Testis</tissue>
    </source>
</reference>
<evidence type="ECO:0000256" key="4">
    <source>
        <dbReference type="ARBA" id="ARBA00022833"/>
    </source>
</evidence>
<keyword evidence="2" id="KW-0677">Repeat</keyword>
<comment type="function">
    <text evidence="5">Implicated in development of the cochlea.</text>
</comment>
<keyword evidence="1" id="KW-0479">Metal-binding</keyword>
<sequence>MNELLGWYGYDKVELRDSDDLEIRNYPDGEIRQHISVLRENSMPKVVMPEGSSSPPHANSSSSTPTSRNGVATEMPANPASSSSSSTTVAKEHGGMPIIVPLIPPPLIKPPAEDDMCNVQIVCAWCQKVGLKRYSLSMGSELKSFCSEKCFAACRRAYFKRNKAREEEASTQHSKDTPRLVLKTHSDAL</sequence>
<accession>A0A8J4TM96</accession>
<dbReference type="Proteomes" id="UP000727407">
    <property type="component" value="Unassembled WGS sequence"/>
</dbReference>
<keyword evidence="9" id="KW-1185">Reference proteome</keyword>
<name>A0A8J4TM96_CLAMG</name>